<dbReference type="Proteomes" id="UP000298009">
    <property type="component" value="Unassembled WGS sequence"/>
</dbReference>
<name>A0A4R9IEY6_9LEPT</name>
<gene>
    <name evidence="2" type="ORF">EHQ24_04545</name>
</gene>
<protein>
    <submittedName>
        <fullName evidence="2">Uncharacterized protein</fullName>
    </submittedName>
</protein>
<evidence type="ECO:0000313" key="2">
    <source>
        <dbReference type="EMBL" id="TGK86873.1"/>
    </source>
</evidence>
<evidence type="ECO:0000313" key="3">
    <source>
        <dbReference type="Proteomes" id="UP000298009"/>
    </source>
</evidence>
<keyword evidence="1" id="KW-0812">Transmembrane</keyword>
<accession>A0A4R9IEY6</accession>
<reference evidence="2" key="1">
    <citation type="journal article" date="2019" name="PLoS Negl. Trop. Dis.">
        <title>Revisiting the worldwide diversity of Leptospira species in the environment.</title>
        <authorList>
            <person name="Vincent A.T."/>
            <person name="Schiettekatte O."/>
            <person name="Bourhy P."/>
            <person name="Veyrier F.J."/>
            <person name="Picardeau M."/>
        </authorList>
    </citation>
    <scope>NUCLEOTIDE SEQUENCE [LARGE SCALE GENOMIC DNA]</scope>
    <source>
        <strain evidence="2">201800287</strain>
    </source>
</reference>
<dbReference type="EMBL" id="RQFK01000011">
    <property type="protein sequence ID" value="TGK86873.1"/>
    <property type="molecule type" value="Genomic_DNA"/>
</dbReference>
<dbReference type="OrthoDB" id="337014at2"/>
<sequence length="280" mass="32767">MRIYFLFILFLSGFGYERTYAQTKLDSSDPLTELIYSISEVVFANPFRKEETEIRKRITESNAAEIRDLRIQLKNTIRSFSLSRLDVKSKNEKLLNFEVQLESIPNLGGFLWKDESGTIYQWGDWSDFYEDGFSREKLRFEGQIPSFSYEAGTLYFFLRNPPGSLPVEFSFLGWESNFYAFGDEGSLRYTNDFRLDPSQRLGDFRKAFDSIRKKNPGSEIVTVNDLTIFMVPGKPKPIYYIFLFLRFFLIGWTILLATYIIRMSLSLPKNHLPEHRAPLS</sequence>
<keyword evidence="1" id="KW-1133">Transmembrane helix</keyword>
<feature type="transmembrane region" description="Helical" evidence="1">
    <location>
        <begin position="238"/>
        <end position="261"/>
    </location>
</feature>
<evidence type="ECO:0000256" key="1">
    <source>
        <dbReference type="SAM" id="Phobius"/>
    </source>
</evidence>
<dbReference type="AlphaFoldDB" id="A0A4R9IEY6"/>
<comment type="caution">
    <text evidence="2">The sequence shown here is derived from an EMBL/GenBank/DDBJ whole genome shotgun (WGS) entry which is preliminary data.</text>
</comment>
<organism evidence="2 3">
    <name type="scientific">Leptospira noumeaensis</name>
    <dbReference type="NCBI Taxonomy" id="2484964"/>
    <lineage>
        <taxon>Bacteria</taxon>
        <taxon>Pseudomonadati</taxon>
        <taxon>Spirochaetota</taxon>
        <taxon>Spirochaetia</taxon>
        <taxon>Leptospirales</taxon>
        <taxon>Leptospiraceae</taxon>
        <taxon>Leptospira</taxon>
    </lineage>
</organism>
<keyword evidence="1" id="KW-0472">Membrane</keyword>
<dbReference type="RefSeq" id="WP_135600490.1">
    <property type="nucleotide sequence ID" value="NZ_RQFK01000011.1"/>
</dbReference>
<keyword evidence="3" id="KW-1185">Reference proteome</keyword>
<proteinExistence type="predicted"/>